<dbReference type="EMBL" id="JAEPCM010000606">
    <property type="protein sequence ID" value="MCG7948065.1"/>
    <property type="molecule type" value="Genomic_DNA"/>
</dbReference>
<evidence type="ECO:0000313" key="2">
    <source>
        <dbReference type="EMBL" id="MCG7948065.1"/>
    </source>
</evidence>
<dbReference type="Pfam" id="PF13986">
    <property type="entry name" value="DUF4224"/>
    <property type="match status" value="1"/>
</dbReference>
<dbReference type="Proteomes" id="UP000886667">
    <property type="component" value="Unassembled WGS sequence"/>
</dbReference>
<name>A0A9E4N5W3_9GAMM</name>
<accession>A0A9E4N5W3</accession>
<proteinExistence type="predicted"/>
<evidence type="ECO:0000313" key="3">
    <source>
        <dbReference type="Proteomes" id="UP000886667"/>
    </source>
</evidence>
<comment type="caution">
    <text evidence="2">The sequence shown here is derived from an EMBL/GenBank/DDBJ whole genome shotgun (WGS) entry which is preliminary data.</text>
</comment>
<gene>
    <name evidence="2" type="ORF">JAZ07_17105</name>
</gene>
<protein>
    <submittedName>
        <fullName evidence="2">DUF4224 domain-containing protein</fullName>
    </submittedName>
</protein>
<evidence type="ECO:0000259" key="1">
    <source>
        <dbReference type="Pfam" id="PF13986"/>
    </source>
</evidence>
<dbReference type="InterPro" id="IPR025319">
    <property type="entry name" value="DUF4224"/>
</dbReference>
<dbReference type="AlphaFoldDB" id="A0A9E4N5W3"/>
<feature type="domain" description="DUF4224" evidence="1">
    <location>
        <begin position="6"/>
        <end position="41"/>
    </location>
</feature>
<organism evidence="2 3">
    <name type="scientific">Candidatus Thiodiazotropha taylori</name>
    <dbReference type="NCBI Taxonomy" id="2792791"/>
    <lineage>
        <taxon>Bacteria</taxon>
        <taxon>Pseudomonadati</taxon>
        <taxon>Pseudomonadota</taxon>
        <taxon>Gammaproteobacteria</taxon>
        <taxon>Chromatiales</taxon>
        <taxon>Sedimenticolaceae</taxon>
        <taxon>Candidatus Thiodiazotropha</taxon>
    </lineage>
</organism>
<reference evidence="2" key="1">
    <citation type="journal article" date="2021" name="Proc. Natl. Acad. Sci. U.S.A.">
        <title>Global biogeography of chemosynthetic symbionts reveals both localized and globally distributed symbiont groups. .</title>
        <authorList>
            <person name="Osvatic J.T."/>
            <person name="Wilkins L.G.E."/>
            <person name="Leibrecht L."/>
            <person name="Leray M."/>
            <person name="Zauner S."/>
            <person name="Polzin J."/>
            <person name="Camacho Y."/>
            <person name="Gros O."/>
            <person name="van Gils J.A."/>
            <person name="Eisen J.A."/>
            <person name="Petersen J.M."/>
            <person name="Yuen B."/>
        </authorList>
    </citation>
    <scope>NUCLEOTIDE SEQUENCE</scope>
    <source>
        <strain evidence="2">MAGclacostrist064TRANS</strain>
    </source>
</reference>
<sequence length="66" mass="7765">MIVPLDDLKELTDCGQRHTMIQWLVDRGWKFEVGVNGWPKVYIKELERHMMGSTKRQKQPNIAAIK</sequence>